<reference evidence="9 11" key="1">
    <citation type="submission" date="2017-07" db="EMBL/GenBank/DDBJ databases">
        <title>Virulence factors identified in Actinobacillus seminis.</title>
        <authorList>
            <person name="Negrete-Abascal E."/>
            <person name="Vaca-Pacheco S."/>
            <person name="Montes-Garcia F."/>
            <person name="Leyto-Gil A.M."/>
            <person name="Fragoso-Garcia E."/>
            <person name="Carvente-Garcia R."/>
            <person name="Perez-Agueros S."/>
            <person name="Castelan-Sanchez H.G."/>
            <person name="Garcia-Molina A."/>
            <person name="Villamar T.E."/>
            <person name="Vazquez-Cruz C."/>
        </authorList>
    </citation>
    <scope>NUCLEOTIDE SEQUENCE [LARGE SCALE GENOMIC DNA]</scope>
    <source>
        <strain evidence="9 11">ATCC 15768</strain>
    </source>
</reference>
<dbReference type="InterPro" id="IPR011013">
    <property type="entry name" value="Gal_mutarotase_sf_dom"/>
</dbReference>
<dbReference type="PANTHER" id="PTHR10091">
    <property type="entry name" value="ALDOSE-1-EPIMERASE"/>
    <property type="match status" value="1"/>
</dbReference>
<reference evidence="10 12" key="2">
    <citation type="submission" date="2018-06" db="EMBL/GenBank/DDBJ databases">
        <authorList>
            <consortium name="Pathogen Informatics"/>
            <person name="Doyle S."/>
        </authorList>
    </citation>
    <scope>NUCLEOTIDE SEQUENCE [LARGE SCALE GENOMIC DNA]</scope>
    <source>
        <strain evidence="10 12">NCTC10851</strain>
    </source>
</reference>
<evidence type="ECO:0000256" key="3">
    <source>
        <dbReference type="ARBA" id="ARBA00023235"/>
    </source>
</evidence>
<dbReference type="EMBL" id="UFSB01000001">
    <property type="protein sequence ID" value="SUU37750.1"/>
    <property type="molecule type" value="Genomic_DNA"/>
</dbReference>
<dbReference type="AlphaFoldDB" id="A0A263HF78"/>
<dbReference type="Proteomes" id="UP000254507">
    <property type="component" value="Unassembled WGS sequence"/>
</dbReference>
<keyword evidence="4 5" id="KW-0119">Carbohydrate metabolism</keyword>
<dbReference type="RefSeq" id="WP_094945824.1">
    <property type="nucleotide sequence ID" value="NZ_NLFK01000002.1"/>
</dbReference>
<name>A0A263HF78_9PAST</name>
<dbReference type="InterPro" id="IPR008183">
    <property type="entry name" value="Aldose_1/G6P_1-epimerase"/>
</dbReference>
<evidence type="ECO:0000256" key="8">
    <source>
        <dbReference type="PIRSR" id="PIRSR005096-3"/>
    </source>
</evidence>
<feature type="binding site" evidence="7">
    <location>
        <position position="249"/>
    </location>
    <ligand>
        <name>beta-D-galactose</name>
        <dbReference type="ChEBI" id="CHEBI:27667"/>
    </ligand>
</feature>
<dbReference type="Pfam" id="PF01263">
    <property type="entry name" value="Aldose_epim"/>
    <property type="match status" value="1"/>
</dbReference>
<evidence type="ECO:0000313" key="9">
    <source>
        <dbReference type="EMBL" id="OZN25589.1"/>
    </source>
</evidence>
<dbReference type="InterPro" id="IPR015443">
    <property type="entry name" value="Aldose_1-epimerase"/>
</dbReference>
<feature type="binding site" evidence="8">
    <location>
        <begin position="178"/>
        <end position="180"/>
    </location>
    <ligand>
        <name>beta-D-galactose</name>
        <dbReference type="ChEBI" id="CHEBI:27667"/>
    </ligand>
</feature>
<protein>
    <recommendedName>
        <fullName evidence="5">Aldose 1-epimerase</fullName>
        <ecNumber evidence="5">5.1.3.3</ecNumber>
    </recommendedName>
</protein>
<dbReference type="GO" id="GO:0004034">
    <property type="term" value="F:aldose 1-epimerase activity"/>
    <property type="evidence" value="ECO:0007669"/>
    <property type="project" value="UniProtKB-EC"/>
</dbReference>
<accession>A0A263HF78</accession>
<evidence type="ECO:0000313" key="11">
    <source>
        <dbReference type="Proteomes" id="UP000215738"/>
    </source>
</evidence>
<dbReference type="GO" id="GO:0030246">
    <property type="term" value="F:carbohydrate binding"/>
    <property type="evidence" value="ECO:0007669"/>
    <property type="project" value="InterPro"/>
</dbReference>
<dbReference type="GO" id="GO:0033499">
    <property type="term" value="P:galactose catabolic process via UDP-galactose, Leloir pathway"/>
    <property type="evidence" value="ECO:0007669"/>
    <property type="project" value="TreeGrafter"/>
</dbReference>
<comment type="catalytic activity">
    <reaction evidence="5">
        <text>alpha-D-glucose = beta-D-glucose</text>
        <dbReference type="Rhea" id="RHEA:10264"/>
        <dbReference type="ChEBI" id="CHEBI:15903"/>
        <dbReference type="ChEBI" id="CHEBI:17925"/>
        <dbReference type="EC" id="5.1.3.3"/>
    </reaction>
</comment>
<evidence type="ECO:0000256" key="2">
    <source>
        <dbReference type="ARBA" id="ARBA00006206"/>
    </source>
</evidence>
<comment type="pathway">
    <text evidence="1 5">Carbohydrate metabolism; hexose metabolism.</text>
</comment>
<evidence type="ECO:0000256" key="6">
    <source>
        <dbReference type="PIRSR" id="PIRSR005096-1"/>
    </source>
</evidence>
<dbReference type="NCBIfam" id="TIGR02636">
    <property type="entry name" value="galM_Leloir"/>
    <property type="match status" value="1"/>
</dbReference>
<evidence type="ECO:0000313" key="10">
    <source>
        <dbReference type="EMBL" id="SUU37750.1"/>
    </source>
</evidence>
<evidence type="ECO:0000256" key="5">
    <source>
        <dbReference type="PIRNR" id="PIRNR005096"/>
    </source>
</evidence>
<evidence type="ECO:0000256" key="7">
    <source>
        <dbReference type="PIRSR" id="PIRSR005096-2"/>
    </source>
</evidence>
<dbReference type="NCBIfam" id="NF008277">
    <property type="entry name" value="PRK11055.1"/>
    <property type="match status" value="1"/>
</dbReference>
<gene>
    <name evidence="10" type="primary">galM</name>
    <name evidence="9" type="ORF">CFY87_03055</name>
    <name evidence="10" type="ORF">NCTC10851_01722</name>
</gene>
<feature type="active site" description="Proton donor" evidence="6">
    <location>
        <position position="178"/>
    </location>
</feature>
<organism evidence="10 12">
    <name type="scientific">Actinobacillus seminis</name>
    <dbReference type="NCBI Taxonomy" id="722"/>
    <lineage>
        <taxon>Bacteria</taxon>
        <taxon>Pseudomonadati</taxon>
        <taxon>Pseudomonadota</taxon>
        <taxon>Gammaproteobacteria</taxon>
        <taxon>Pasteurellales</taxon>
        <taxon>Pasteurellaceae</taxon>
        <taxon>Actinobacillus</taxon>
    </lineage>
</organism>
<feature type="active site" description="Proton acceptor" evidence="6">
    <location>
        <position position="319"/>
    </location>
</feature>
<evidence type="ECO:0000313" key="12">
    <source>
        <dbReference type="Proteomes" id="UP000254507"/>
    </source>
</evidence>
<dbReference type="EC" id="5.1.3.3" evidence="5"/>
<sequence length="358" mass="40384">MLEILQNNIVASDNQPFQRVTLQNPNGMRVQFLDWGATWISCQVPVGTELREVLLGCQPENYEKQTAFMGGAIGRYANRIANACYPDPLADQGIRRLITNQGQHQLHGGVRGFDKVRWKIREFSANFVQFSYVALDLEQGFPGSVEVCLTYELLPDNTLLVQFEATPSADTPLNLTSHVYFNLNDAENGADVRSHFLQLNANHFLPVDNQGIPNAPLKSVDQTCFDFRKEKTIARDFLQEEQQETKGYDHAFLLNSAENTDSKLKETQPCAILTAPDRSLSLQVFTSQSAIQVYTANYLGGTLTRHGNEYADYAGIALETQALPDTPNHPEWWKYGGMSKAGERYYQWTKFSFVIPKK</sequence>
<dbReference type="FunCoup" id="A0A263HF78">
    <property type="interactions" value="286"/>
</dbReference>
<keyword evidence="11" id="KW-1185">Reference proteome</keyword>
<dbReference type="Gene3D" id="2.70.98.10">
    <property type="match status" value="1"/>
</dbReference>
<feature type="binding site" evidence="8">
    <location>
        <begin position="78"/>
        <end position="79"/>
    </location>
    <ligand>
        <name>beta-D-galactose</name>
        <dbReference type="ChEBI" id="CHEBI:27667"/>
    </ligand>
</feature>
<keyword evidence="3 5" id="KW-0413">Isomerase</keyword>
<proteinExistence type="inferred from homology"/>
<dbReference type="InterPro" id="IPR013458">
    <property type="entry name" value="Ald_epimerase_bac"/>
</dbReference>
<dbReference type="GO" id="GO:0006006">
    <property type="term" value="P:glucose metabolic process"/>
    <property type="evidence" value="ECO:0007669"/>
    <property type="project" value="TreeGrafter"/>
</dbReference>
<dbReference type="OrthoDB" id="9779408at2"/>
<dbReference type="InParanoid" id="A0A263HF78"/>
<dbReference type="Proteomes" id="UP000215738">
    <property type="component" value="Unassembled WGS sequence"/>
</dbReference>
<evidence type="ECO:0000256" key="4">
    <source>
        <dbReference type="ARBA" id="ARBA00023277"/>
    </source>
</evidence>
<dbReference type="PANTHER" id="PTHR10091:SF0">
    <property type="entry name" value="GALACTOSE MUTAROTASE"/>
    <property type="match status" value="1"/>
</dbReference>
<evidence type="ECO:0000256" key="1">
    <source>
        <dbReference type="ARBA" id="ARBA00005028"/>
    </source>
</evidence>
<dbReference type="GO" id="GO:0005737">
    <property type="term" value="C:cytoplasm"/>
    <property type="evidence" value="ECO:0007669"/>
    <property type="project" value="TreeGrafter"/>
</dbReference>
<dbReference type="UniPathway" id="UPA00242"/>
<dbReference type="InterPro" id="IPR014718">
    <property type="entry name" value="GH-type_carb-bd"/>
</dbReference>
<dbReference type="EMBL" id="NLFK01000002">
    <property type="protein sequence ID" value="OZN25589.1"/>
    <property type="molecule type" value="Genomic_DNA"/>
</dbReference>
<comment type="similarity">
    <text evidence="2 5">Belongs to the aldose epimerase family.</text>
</comment>
<dbReference type="SUPFAM" id="SSF74650">
    <property type="entry name" value="Galactose mutarotase-like"/>
    <property type="match status" value="1"/>
</dbReference>
<dbReference type="CDD" id="cd09019">
    <property type="entry name" value="galactose_mutarotase_like"/>
    <property type="match status" value="1"/>
</dbReference>
<dbReference type="InterPro" id="IPR047215">
    <property type="entry name" value="Galactose_mutarotase-like"/>
</dbReference>
<dbReference type="PIRSF" id="PIRSF005096">
    <property type="entry name" value="GALM"/>
    <property type="match status" value="1"/>
</dbReference>